<dbReference type="eggNOG" id="COG1838">
    <property type="taxonomic scope" value="Bacteria"/>
</dbReference>
<feature type="domain" description="Fe-S hydro-lyase tartrate dehydratase beta-type catalytic" evidence="3">
    <location>
        <begin position="8"/>
        <end position="173"/>
    </location>
</feature>
<dbReference type="SUPFAM" id="SSF117457">
    <property type="entry name" value="FumA C-terminal domain-like"/>
    <property type="match status" value="1"/>
</dbReference>
<dbReference type="PANTHER" id="PTHR43351">
    <property type="entry name" value="L(+)-TARTRATE DEHYDRATASE SUBUNIT BETA"/>
    <property type="match status" value="1"/>
</dbReference>
<dbReference type="EMBL" id="AMEZ01000031">
    <property type="protein sequence ID" value="EKY27838.1"/>
    <property type="molecule type" value="Genomic_DNA"/>
</dbReference>
<dbReference type="NCBIfam" id="TIGR00723">
    <property type="entry name" value="ttdB_fumA_fumB"/>
    <property type="match status" value="1"/>
</dbReference>
<keyword evidence="5" id="KW-1185">Reference proteome</keyword>
<evidence type="ECO:0000313" key="5">
    <source>
        <dbReference type="Proteomes" id="UP000010420"/>
    </source>
</evidence>
<dbReference type="RefSeq" id="WP_005212122.1">
    <property type="nucleotide sequence ID" value="NZ_KB291623.1"/>
</dbReference>
<dbReference type="Gene3D" id="3.20.130.10">
    <property type="entry name" value="Fe-S hydro-lyase, tartrate dehydratase beta-type, catalytic domain"/>
    <property type="match status" value="1"/>
</dbReference>
<dbReference type="AlphaFoldDB" id="L1QIQ1"/>
<keyword evidence="2 4" id="KW-0456">Lyase</keyword>
<organism evidence="4 5">
    <name type="scientific">Clostridium celatum DSM 1785</name>
    <dbReference type="NCBI Taxonomy" id="545697"/>
    <lineage>
        <taxon>Bacteria</taxon>
        <taxon>Bacillati</taxon>
        <taxon>Bacillota</taxon>
        <taxon>Clostridia</taxon>
        <taxon>Eubacteriales</taxon>
        <taxon>Clostridiaceae</taxon>
        <taxon>Clostridium</taxon>
    </lineage>
</organism>
<sequence length="189" mass="20325">MIRISTPLKGEITESLKAGDSILLSGIIYTARDAAHGRLISLLDEGKELPINLKDEIIYYVGPTPEKPGQVIGSAGPTTSYRMDGYAPTLLDLGLKGMIGKGVRSEEVIESIKRNKAIYFGAIGGAGALISKSIIRSEVVAYNDLGAEAIRKLEVKDMPLVVIIDAKGNNLYQIGQNEYLNCNVKNCDA</sequence>
<reference evidence="4 5" key="1">
    <citation type="submission" date="2012-05" db="EMBL/GenBank/DDBJ databases">
        <authorList>
            <person name="Weinstock G."/>
            <person name="Sodergren E."/>
            <person name="Lobos E.A."/>
            <person name="Fulton L."/>
            <person name="Fulton R."/>
            <person name="Courtney L."/>
            <person name="Fronick C."/>
            <person name="O'Laughlin M."/>
            <person name="Godfrey J."/>
            <person name="Wilson R.M."/>
            <person name="Miner T."/>
            <person name="Farmer C."/>
            <person name="Delehaunty K."/>
            <person name="Cordes M."/>
            <person name="Minx P."/>
            <person name="Tomlinson C."/>
            <person name="Chen J."/>
            <person name="Wollam A."/>
            <person name="Pepin K.H."/>
            <person name="Bhonagiri V."/>
            <person name="Zhang X."/>
            <person name="Suruliraj S."/>
            <person name="Warren W."/>
            <person name="Mitreva M."/>
            <person name="Mardis E.R."/>
            <person name="Wilson R.K."/>
        </authorList>
    </citation>
    <scope>NUCLEOTIDE SEQUENCE [LARGE SCALE GENOMIC DNA]</scope>
    <source>
        <strain evidence="4 5">DSM 1785</strain>
    </source>
</reference>
<dbReference type="Proteomes" id="UP000010420">
    <property type="component" value="Unassembled WGS sequence"/>
</dbReference>
<evidence type="ECO:0000259" key="3">
    <source>
        <dbReference type="Pfam" id="PF05683"/>
    </source>
</evidence>
<gene>
    <name evidence="4" type="ORF">HMPREF0216_01195</name>
</gene>
<dbReference type="NCBIfam" id="NF005310">
    <property type="entry name" value="PRK06842.1"/>
    <property type="match status" value="1"/>
</dbReference>
<proteinExistence type="inferred from homology"/>
<accession>L1QIQ1</accession>
<dbReference type="Pfam" id="PF05683">
    <property type="entry name" value="Fumerase_C"/>
    <property type="match status" value="1"/>
</dbReference>
<comment type="caution">
    <text evidence="4">The sequence shown here is derived from an EMBL/GenBank/DDBJ whole genome shotgun (WGS) entry which is preliminary data.</text>
</comment>
<dbReference type="InterPro" id="IPR036660">
    <property type="entry name" value="Fe-S_hydroAse_TtdB_cat_sf"/>
</dbReference>
<evidence type="ECO:0000313" key="4">
    <source>
        <dbReference type="EMBL" id="EKY27838.1"/>
    </source>
</evidence>
<evidence type="ECO:0000256" key="1">
    <source>
        <dbReference type="ARBA" id="ARBA00008876"/>
    </source>
</evidence>
<dbReference type="HOGENOM" id="CLU_098588_2_0_9"/>
<dbReference type="STRING" id="545697.HMPREF0216_01195"/>
<dbReference type="GO" id="GO:0016836">
    <property type="term" value="F:hydro-lyase activity"/>
    <property type="evidence" value="ECO:0007669"/>
    <property type="project" value="InterPro"/>
</dbReference>
<dbReference type="OrthoDB" id="9798978at2"/>
<comment type="similarity">
    <text evidence="1">Belongs to the class-I fumarase family.</text>
</comment>
<dbReference type="InterPro" id="IPR004647">
    <property type="entry name" value="Fe-S_hydro-lyase_TtdB-typ_cat"/>
</dbReference>
<dbReference type="PANTHER" id="PTHR43351:SF2">
    <property type="entry name" value="L(+)-TARTRATE DEHYDRATASE SUBUNIT BETA-RELATED"/>
    <property type="match status" value="1"/>
</dbReference>
<protein>
    <submittedName>
        <fullName evidence="4">Hydrolyase, tartrate beta subunit/fumarate domain protein, Fe-S type</fullName>
    </submittedName>
</protein>
<evidence type="ECO:0000256" key="2">
    <source>
        <dbReference type="ARBA" id="ARBA00023239"/>
    </source>
</evidence>
<dbReference type="PATRIC" id="fig|545697.3.peg.1175"/>
<name>L1QIQ1_9CLOT</name>